<reference evidence="3" key="1">
    <citation type="submission" date="2021-03" db="EMBL/GenBank/DDBJ databases">
        <title>Genomic Encyclopedia of Type Strains, Phase IV (KMG-IV): sequencing the most valuable type-strain genomes for metagenomic binning, comparative biology and taxonomic classification.</title>
        <authorList>
            <person name="Goeker M."/>
        </authorList>
    </citation>
    <scope>NUCLEOTIDE SEQUENCE</scope>
    <source>
        <strain evidence="3">DSM 101588</strain>
    </source>
</reference>
<evidence type="ECO:0000259" key="1">
    <source>
        <dbReference type="Pfam" id="PF01396"/>
    </source>
</evidence>
<dbReference type="Proteomes" id="UP001166402">
    <property type="component" value="Unassembled WGS sequence"/>
</dbReference>
<dbReference type="InterPro" id="IPR013498">
    <property type="entry name" value="Topo_IA_Znf"/>
</dbReference>
<organism evidence="3 4">
    <name type="scientific">Thermoanaerobacterium butyriciformans</name>
    <dbReference type="NCBI Taxonomy" id="1702242"/>
    <lineage>
        <taxon>Bacteria</taxon>
        <taxon>Bacillati</taxon>
        <taxon>Bacillota</taxon>
        <taxon>Clostridia</taxon>
        <taxon>Thermoanaerobacterales</taxon>
        <taxon>Thermoanaerobacteraceae</taxon>
        <taxon>Thermoanaerobacterium</taxon>
    </lineage>
</organism>
<gene>
    <name evidence="3" type="ORF">J2Z80_000227</name>
</gene>
<dbReference type="Pfam" id="PF01396">
    <property type="entry name" value="Zn_ribbon_Top1"/>
    <property type="match status" value="1"/>
</dbReference>
<dbReference type="SUPFAM" id="SSF57783">
    <property type="entry name" value="Zinc beta-ribbon"/>
    <property type="match status" value="1"/>
</dbReference>
<comment type="caution">
    <text evidence="3">The sequence shown here is derived from an EMBL/GenBank/DDBJ whole genome shotgun (WGS) entry which is preliminary data.</text>
</comment>
<dbReference type="EMBL" id="JAGGLT010000002">
    <property type="protein sequence ID" value="MBP2070729.1"/>
    <property type="molecule type" value="Genomic_DNA"/>
</dbReference>
<keyword evidence="4" id="KW-1185">Reference proteome</keyword>
<dbReference type="RefSeq" id="WP_209452710.1">
    <property type="nucleotide sequence ID" value="NZ_JAGGLT010000002.1"/>
</dbReference>
<evidence type="ECO:0000313" key="3">
    <source>
        <dbReference type="EMBL" id="MBP2070729.1"/>
    </source>
</evidence>
<dbReference type="Pfam" id="PF25164">
    <property type="entry name" value="CoiA_N"/>
    <property type="match status" value="1"/>
</dbReference>
<feature type="domain" description="DNA topoisomerase type IA zn finger" evidence="1">
    <location>
        <begin position="360"/>
        <end position="395"/>
    </location>
</feature>
<evidence type="ECO:0000313" key="4">
    <source>
        <dbReference type="Proteomes" id="UP001166402"/>
    </source>
</evidence>
<evidence type="ECO:0000259" key="2">
    <source>
        <dbReference type="Pfam" id="PF25164"/>
    </source>
</evidence>
<protein>
    <submittedName>
        <fullName evidence="3">SsDNA-binding Zn-finger/Zn-ribbon topoisomerase 1</fullName>
    </submittedName>
</protein>
<name>A0ABS4NC07_9THEO</name>
<feature type="domain" description="Competence protein CoiA-like N-terminal" evidence="2">
    <location>
        <begin position="21"/>
        <end position="61"/>
    </location>
</feature>
<dbReference type="InterPro" id="IPR057253">
    <property type="entry name" value="CoiA-like_N"/>
</dbReference>
<accession>A0ABS4NC07</accession>
<proteinExistence type="predicted"/>
<sequence length="428" mass="50445">MDNIKLPFGLGKYDKKIYHISEVKQGKECNCICPYCGQDLLAKKGNIRSHHFAHVKEECKYAFETAIHMYVKEILSKNSKIYVPGHNFAKEMYLHYNRVELETRFGGIIPDIAIYAGKQSKPLLIEVNVTHPIDDDKLEKIINMGISVLQINICDSNFDFYNFDKKDLEDIILHKTDFKEWAYNAYEDRKFEEISIKEEKRRSMLRKRKELFLLKQKIAEDFEQKYKVAIILPKECSQCDGIMSINKADDHYYYKCDSCKVNEPIGPSKYISFIKYDDFNINDKKQKIIECVEDKKERNQLLDFAIKNQDKQALEYITKLMIQQGDNKDKIDRLTILYNYFVTKQGKPIHISYWKNYYSNCPICGSDMVFRKSKKDNEIFLGCSLYPKCYGTKKIITISVKDVLYIDKNAFIYMLKDKISNKHHIIKS</sequence>
<dbReference type="Gene3D" id="3.30.65.10">
    <property type="entry name" value="Bacterial Topoisomerase I, domain 1"/>
    <property type="match status" value="1"/>
</dbReference>